<accession>A0AAP0HLQ0</accession>
<comment type="caution">
    <text evidence="1">The sequence shown here is derived from an EMBL/GenBank/DDBJ whole genome shotgun (WGS) entry which is preliminary data.</text>
</comment>
<sequence length="82" mass="8845">MVGAAMGTREEDKERLEHLVRAGANVVVLDSSPLSALSLSPLSALWSLCAHRSAHRSLLVEDVLSLSHHSLSLSHRNLSPKP</sequence>
<evidence type="ECO:0000313" key="2">
    <source>
        <dbReference type="Proteomes" id="UP001419268"/>
    </source>
</evidence>
<dbReference type="Proteomes" id="UP001419268">
    <property type="component" value="Unassembled WGS sequence"/>
</dbReference>
<name>A0AAP0HLQ0_9MAGN</name>
<dbReference type="InterPro" id="IPR013785">
    <property type="entry name" value="Aldolase_TIM"/>
</dbReference>
<evidence type="ECO:0000313" key="1">
    <source>
        <dbReference type="EMBL" id="KAK9088966.1"/>
    </source>
</evidence>
<dbReference type="EMBL" id="JBBNAG010000012">
    <property type="protein sequence ID" value="KAK9088966.1"/>
    <property type="molecule type" value="Genomic_DNA"/>
</dbReference>
<keyword evidence="2" id="KW-1185">Reference proteome</keyword>
<organism evidence="1 2">
    <name type="scientific">Stephania cephalantha</name>
    <dbReference type="NCBI Taxonomy" id="152367"/>
    <lineage>
        <taxon>Eukaryota</taxon>
        <taxon>Viridiplantae</taxon>
        <taxon>Streptophyta</taxon>
        <taxon>Embryophyta</taxon>
        <taxon>Tracheophyta</taxon>
        <taxon>Spermatophyta</taxon>
        <taxon>Magnoliopsida</taxon>
        <taxon>Ranunculales</taxon>
        <taxon>Menispermaceae</taxon>
        <taxon>Menispermoideae</taxon>
        <taxon>Cissampelideae</taxon>
        <taxon>Stephania</taxon>
    </lineage>
</organism>
<dbReference type="Gene3D" id="3.20.20.70">
    <property type="entry name" value="Aldolase class I"/>
    <property type="match status" value="1"/>
</dbReference>
<gene>
    <name evidence="1" type="ORF">Scep_028048</name>
</gene>
<reference evidence="1 2" key="1">
    <citation type="submission" date="2024-01" db="EMBL/GenBank/DDBJ databases">
        <title>Genome assemblies of Stephania.</title>
        <authorList>
            <person name="Yang L."/>
        </authorList>
    </citation>
    <scope>NUCLEOTIDE SEQUENCE [LARGE SCALE GENOMIC DNA]</scope>
    <source>
        <strain evidence="1">JXDWG</strain>
        <tissue evidence="1">Leaf</tissue>
    </source>
</reference>
<protein>
    <submittedName>
        <fullName evidence="1">Uncharacterized protein</fullName>
    </submittedName>
</protein>
<dbReference type="AlphaFoldDB" id="A0AAP0HLQ0"/>
<proteinExistence type="predicted"/>